<protein>
    <submittedName>
        <fullName evidence="7">Branched-chain amino acid ABC transporter permease</fullName>
    </submittedName>
</protein>
<keyword evidence="3 6" id="KW-0812">Transmembrane</keyword>
<keyword evidence="2" id="KW-1003">Cell membrane</keyword>
<dbReference type="InterPro" id="IPR043428">
    <property type="entry name" value="LivM-like"/>
</dbReference>
<dbReference type="EMBL" id="NQYH01000001">
    <property type="protein sequence ID" value="RIY42627.1"/>
    <property type="molecule type" value="Genomic_DNA"/>
</dbReference>
<feature type="transmembrane region" description="Helical" evidence="6">
    <location>
        <begin position="238"/>
        <end position="259"/>
    </location>
</feature>
<comment type="caution">
    <text evidence="7">The sequence shown here is derived from an EMBL/GenBank/DDBJ whole genome shotgun (WGS) entry which is preliminary data.</text>
</comment>
<keyword evidence="5 6" id="KW-0472">Membrane</keyword>
<dbReference type="OrthoDB" id="9814461at2"/>
<reference evidence="7 8" key="1">
    <citation type="submission" date="2017-08" db="EMBL/GenBank/DDBJ databases">
        <title>Pusillimonas indicus sp. nov., a member of the family Alcaligenaceae isolated from surface seawater.</title>
        <authorList>
            <person name="Li J."/>
        </authorList>
    </citation>
    <scope>NUCLEOTIDE SEQUENCE [LARGE SCALE GENOMIC DNA]</scope>
    <source>
        <strain evidence="7 8">L52-1-41</strain>
    </source>
</reference>
<feature type="transmembrane region" description="Helical" evidence="6">
    <location>
        <begin position="161"/>
        <end position="183"/>
    </location>
</feature>
<dbReference type="Proteomes" id="UP000266206">
    <property type="component" value="Unassembled WGS sequence"/>
</dbReference>
<sequence length="267" mass="29075">MYANLATAWGVFCGTTRRVSLATAAFVGVGCYTVALFSETLPWPLVLLLSAVFGGILALLIGLCTLRLSGMYFVIFTFGVAEMIRQLVNWYESNISGSVGRYIFLDVTSAEIYWQLLILFALVLILGAWLSRSRLGFALRLIGEDQVAAGNCGINTVKVRLLVFVGTSMIMSVVGAIIAPRWAYIEPSIAFNALVSFQVLVMALLGGIALYFGPVIGVVPLILAFEVLTKYFPDHFSMVLGAIFLIIVYWLPGGILGLLRRWGAIRG</sequence>
<name>A0A3A1Z2K7_9BURK</name>
<dbReference type="CDD" id="cd06581">
    <property type="entry name" value="TM_PBP1_LivM_like"/>
    <property type="match status" value="1"/>
</dbReference>
<dbReference type="Pfam" id="PF02653">
    <property type="entry name" value="BPD_transp_2"/>
    <property type="match status" value="1"/>
</dbReference>
<organism evidence="7 8">
    <name type="scientific">Neopusillimonas maritima</name>
    <dbReference type="NCBI Taxonomy" id="2026239"/>
    <lineage>
        <taxon>Bacteria</taxon>
        <taxon>Pseudomonadati</taxon>
        <taxon>Pseudomonadota</taxon>
        <taxon>Betaproteobacteria</taxon>
        <taxon>Burkholderiales</taxon>
        <taxon>Alcaligenaceae</taxon>
        <taxon>Neopusillimonas</taxon>
    </lineage>
</organism>
<keyword evidence="4 6" id="KW-1133">Transmembrane helix</keyword>
<dbReference type="PANTHER" id="PTHR30482:SF10">
    <property type="entry name" value="HIGH-AFFINITY BRANCHED-CHAIN AMINO ACID TRANSPORT PROTEIN BRAE"/>
    <property type="match status" value="1"/>
</dbReference>
<dbReference type="InterPro" id="IPR001851">
    <property type="entry name" value="ABC_transp_permease"/>
</dbReference>
<dbReference type="AlphaFoldDB" id="A0A3A1Z2K7"/>
<evidence type="ECO:0000256" key="2">
    <source>
        <dbReference type="ARBA" id="ARBA00022475"/>
    </source>
</evidence>
<evidence type="ECO:0000256" key="4">
    <source>
        <dbReference type="ARBA" id="ARBA00022989"/>
    </source>
</evidence>
<evidence type="ECO:0000313" key="8">
    <source>
        <dbReference type="Proteomes" id="UP000266206"/>
    </source>
</evidence>
<dbReference type="GO" id="GO:0015658">
    <property type="term" value="F:branched-chain amino acid transmembrane transporter activity"/>
    <property type="evidence" value="ECO:0007669"/>
    <property type="project" value="InterPro"/>
</dbReference>
<proteinExistence type="predicted"/>
<feature type="transmembrane region" description="Helical" evidence="6">
    <location>
        <begin position="112"/>
        <end position="130"/>
    </location>
</feature>
<evidence type="ECO:0000256" key="3">
    <source>
        <dbReference type="ARBA" id="ARBA00022692"/>
    </source>
</evidence>
<evidence type="ECO:0000256" key="1">
    <source>
        <dbReference type="ARBA" id="ARBA00004651"/>
    </source>
</evidence>
<feature type="transmembrane region" description="Helical" evidence="6">
    <location>
        <begin position="40"/>
        <end position="63"/>
    </location>
</feature>
<comment type="subcellular location">
    <subcellularLocation>
        <location evidence="1">Cell membrane</location>
        <topology evidence="1">Multi-pass membrane protein</topology>
    </subcellularLocation>
</comment>
<evidence type="ECO:0000256" key="5">
    <source>
        <dbReference type="ARBA" id="ARBA00023136"/>
    </source>
</evidence>
<evidence type="ECO:0000256" key="6">
    <source>
        <dbReference type="SAM" id="Phobius"/>
    </source>
</evidence>
<evidence type="ECO:0000313" key="7">
    <source>
        <dbReference type="EMBL" id="RIY42627.1"/>
    </source>
</evidence>
<accession>A0A3A1Z2K7</accession>
<dbReference type="GO" id="GO:0005886">
    <property type="term" value="C:plasma membrane"/>
    <property type="evidence" value="ECO:0007669"/>
    <property type="project" value="UniProtKB-SubCell"/>
</dbReference>
<feature type="transmembrane region" description="Helical" evidence="6">
    <location>
        <begin position="70"/>
        <end position="88"/>
    </location>
</feature>
<dbReference type="PANTHER" id="PTHR30482">
    <property type="entry name" value="HIGH-AFFINITY BRANCHED-CHAIN AMINO ACID TRANSPORT SYSTEM PERMEASE"/>
    <property type="match status" value="1"/>
</dbReference>
<gene>
    <name evidence="7" type="ORF">CJP73_02580</name>
</gene>